<dbReference type="SUPFAM" id="SSF51126">
    <property type="entry name" value="Pectin lyase-like"/>
    <property type="match status" value="1"/>
</dbReference>
<dbReference type="InterPro" id="IPR039279">
    <property type="entry name" value="QRT3-like"/>
</dbReference>
<dbReference type="AlphaFoldDB" id="A0A1U8A309"/>
<gene>
    <name evidence="2" type="primary">LOC104599717</name>
</gene>
<dbReference type="KEGG" id="nnu:104599717"/>
<proteinExistence type="predicted"/>
<evidence type="ECO:0000313" key="1">
    <source>
        <dbReference type="Proteomes" id="UP000189703"/>
    </source>
</evidence>
<name>A0A1U8A309_NELNU</name>
<dbReference type="InterPro" id="IPR011050">
    <property type="entry name" value="Pectin_lyase_fold/virulence"/>
</dbReference>
<dbReference type="Gene3D" id="2.160.20.10">
    <property type="entry name" value="Single-stranded right-handed beta-helix, Pectin lyase-like"/>
    <property type="match status" value="1"/>
</dbReference>
<organism evidence="1 2">
    <name type="scientific">Nelumbo nucifera</name>
    <name type="common">Sacred lotus</name>
    <dbReference type="NCBI Taxonomy" id="4432"/>
    <lineage>
        <taxon>Eukaryota</taxon>
        <taxon>Viridiplantae</taxon>
        <taxon>Streptophyta</taxon>
        <taxon>Embryophyta</taxon>
        <taxon>Tracheophyta</taxon>
        <taxon>Spermatophyta</taxon>
        <taxon>Magnoliopsida</taxon>
        <taxon>Proteales</taxon>
        <taxon>Nelumbonaceae</taxon>
        <taxon>Nelumbo</taxon>
    </lineage>
</organism>
<dbReference type="FunFam" id="2.160.20.10:FF:000046">
    <property type="entry name" value="Polygalacturonase QRT3"/>
    <property type="match status" value="1"/>
</dbReference>
<dbReference type="OMA" id="NRIDNCY"/>
<dbReference type="InterPro" id="IPR012334">
    <property type="entry name" value="Pectin_lyas_fold"/>
</dbReference>
<dbReference type="OrthoDB" id="1046782at2759"/>
<dbReference type="eggNOG" id="ENOG502QQTR">
    <property type="taxonomic scope" value="Eukaryota"/>
</dbReference>
<dbReference type="GO" id="GO:0004650">
    <property type="term" value="F:polygalacturonase activity"/>
    <property type="evidence" value="ECO:0000318"/>
    <property type="project" value="GO_Central"/>
</dbReference>
<dbReference type="Proteomes" id="UP000189703">
    <property type="component" value="Unplaced"/>
</dbReference>
<protein>
    <submittedName>
        <fullName evidence="2">Polygalacturonase QRT3</fullName>
    </submittedName>
</protein>
<dbReference type="GeneID" id="104599717"/>
<reference evidence="2" key="1">
    <citation type="submission" date="2025-08" db="UniProtKB">
        <authorList>
            <consortium name="RefSeq"/>
        </authorList>
    </citation>
    <scope>IDENTIFICATION</scope>
</reference>
<dbReference type="STRING" id="4432.A0A1U8A309"/>
<sequence length="488" mass="52267">MKPITVTAFCCILVFMVQEATSSSILGHRSLKVYQARFEATAAAGGSTGAVNVSACTDPISCVKKNGRVFYPIGYGADPTGAQDSSDAILAALDDAFRVQNGLVLLPGVNDLGGVLIDLQGGNYKISKPIRFPAQGGGNVVVQGGTLRASDTFPGDKHLIELWSTMADQKSAQNNVGIYYEDITFRDLLLDSNYRGGGIYVVDSARIRINNCFIIHFTTEGILVQRGHETFISGSFLGQHLTIGGDKGERWFSGTAIDLASNDNAVTDVAIFSAGVGVVLRGQANILTGVHCYNKATYFGGIGIQVKLGGLSQTRIDNCYLDYTAIVMEDPVQVHVSNAFFLGDANIVLKSIRGQISGLNIVDNMFSGDPNHMNPIVQLDGQFTDVDQVVIDRNNVNGMALKSTVGKLTVAGNGTKWVADFSSLLVFPNRICNLQYSFYSRGGSVFSAHAVTNVSNNIVVVESDKAVDGVVSMVVDQDLRRGERSFLM</sequence>
<dbReference type="RefSeq" id="XP_010260682.1">
    <property type="nucleotide sequence ID" value="XM_010262380.2"/>
</dbReference>
<dbReference type="PANTHER" id="PTHR33928">
    <property type="entry name" value="POLYGALACTURONASE QRT3"/>
    <property type="match status" value="1"/>
</dbReference>
<dbReference type="PANTHER" id="PTHR33928:SF2">
    <property type="entry name" value="PECTATE LYASE SUPERFAMILY PROTEIN DOMAIN-CONTAINING PROTEIN-RELATED"/>
    <property type="match status" value="1"/>
</dbReference>
<keyword evidence="1" id="KW-1185">Reference proteome</keyword>
<evidence type="ECO:0000313" key="2">
    <source>
        <dbReference type="RefSeq" id="XP_010260682.1"/>
    </source>
</evidence>
<accession>A0A1U8A309</accession>